<evidence type="ECO:0000256" key="1">
    <source>
        <dbReference type="ARBA" id="ARBA00008056"/>
    </source>
</evidence>
<dbReference type="PRINTS" id="PR00682">
    <property type="entry name" value="IPNSYNTHASE"/>
</dbReference>
<evidence type="ECO:0000256" key="2">
    <source>
        <dbReference type="ARBA" id="ARBA00022723"/>
    </source>
</evidence>
<dbReference type="Pfam" id="PF14226">
    <property type="entry name" value="DIOX_N"/>
    <property type="match status" value="1"/>
</dbReference>
<dbReference type="InterPro" id="IPR027443">
    <property type="entry name" value="IPNS-like_sf"/>
</dbReference>
<proteinExistence type="inferred from homology"/>
<evidence type="ECO:0000259" key="6">
    <source>
        <dbReference type="Pfam" id="PF14226"/>
    </source>
</evidence>
<dbReference type="SUPFAM" id="SSF51197">
    <property type="entry name" value="Clavaminate synthase-like"/>
    <property type="match status" value="1"/>
</dbReference>
<evidence type="ECO:0008006" key="8">
    <source>
        <dbReference type="Google" id="ProtNLM"/>
    </source>
</evidence>
<dbReference type="GO" id="GO:0016491">
    <property type="term" value="F:oxidoreductase activity"/>
    <property type="evidence" value="ECO:0007669"/>
    <property type="project" value="UniProtKB-KW"/>
</dbReference>
<protein>
    <recommendedName>
        <fullName evidence="8">Non-haem dioxygenase N-terminal domain-containing protein</fullName>
    </recommendedName>
</protein>
<dbReference type="GO" id="GO:0046872">
    <property type="term" value="F:metal ion binding"/>
    <property type="evidence" value="ECO:0007669"/>
    <property type="project" value="UniProtKB-KW"/>
</dbReference>
<name>A0A7S3Q2T5_9STRA</name>
<feature type="domain" description="Non-haem dioxygenase N-terminal" evidence="6">
    <location>
        <begin position="7"/>
        <end position="131"/>
    </location>
</feature>
<reference evidence="7" key="1">
    <citation type="submission" date="2021-01" db="EMBL/GenBank/DDBJ databases">
        <authorList>
            <person name="Corre E."/>
            <person name="Pelletier E."/>
            <person name="Niang G."/>
            <person name="Scheremetjew M."/>
            <person name="Finn R."/>
            <person name="Kale V."/>
            <person name="Holt S."/>
            <person name="Cochrane G."/>
            <person name="Meng A."/>
            <person name="Brown T."/>
            <person name="Cohen L."/>
        </authorList>
    </citation>
    <scope>NUCLEOTIDE SEQUENCE</scope>
    <source>
        <strain evidence="7">MM31A-1</strain>
    </source>
</reference>
<dbReference type="EMBL" id="HBIO01011189">
    <property type="protein sequence ID" value="CAE0463852.1"/>
    <property type="molecule type" value="Transcribed_RNA"/>
</dbReference>
<sequence>MSLEESVPIIDIAPLLLDADPYANAKNNDNQPKNDCIEQIKAAARDWGFFYISNHGISRELIATFRKDMDTFFHLSGTILDKIRRNEQNSRGYFDDELTKNKLDWKRCFDFGAQNGHLDEEGMDGMNQWPSKEEHEHDTFEFTMKEYFYKMEHLSETLLSALCQSLGMKPDSLKEDFEGNHTSYLRLNYYPKCPTPEENLAVHHHTDAGALTILYQDPNVTSLPRIQM</sequence>
<feature type="domain" description="Isopenicillin N synthase-like Fe(2+) 2OG dioxygenase" evidence="5">
    <location>
        <begin position="183"/>
        <end position="221"/>
    </location>
</feature>
<dbReference type="InterPro" id="IPR044861">
    <property type="entry name" value="IPNS-like_FE2OG_OXY"/>
</dbReference>
<evidence type="ECO:0000256" key="4">
    <source>
        <dbReference type="ARBA" id="ARBA00023004"/>
    </source>
</evidence>
<organism evidence="7">
    <name type="scientific">Chaetoceros debilis</name>
    <dbReference type="NCBI Taxonomy" id="122233"/>
    <lineage>
        <taxon>Eukaryota</taxon>
        <taxon>Sar</taxon>
        <taxon>Stramenopiles</taxon>
        <taxon>Ochrophyta</taxon>
        <taxon>Bacillariophyta</taxon>
        <taxon>Coscinodiscophyceae</taxon>
        <taxon>Chaetocerotophycidae</taxon>
        <taxon>Chaetocerotales</taxon>
        <taxon>Chaetocerotaceae</taxon>
        <taxon>Chaetoceros</taxon>
    </lineage>
</organism>
<keyword evidence="3" id="KW-0560">Oxidoreductase</keyword>
<dbReference type="Gene3D" id="2.60.120.330">
    <property type="entry name" value="B-lactam Antibiotic, Isopenicillin N Synthase, Chain"/>
    <property type="match status" value="1"/>
</dbReference>
<evidence type="ECO:0000313" key="7">
    <source>
        <dbReference type="EMBL" id="CAE0463852.1"/>
    </source>
</evidence>
<evidence type="ECO:0000256" key="3">
    <source>
        <dbReference type="ARBA" id="ARBA00023002"/>
    </source>
</evidence>
<comment type="similarity">
    <text evidence="1">Belongs to the iron/ascorbate-dependent oxidoreductase family.</text>
</comment>
<keyword evidence="4" id="KW-0408">Iron</keyword>
<dbReference type="PANTHER" id="PTHR10209:SF885">
    <property type="entry name" value="2OG-FE(II) OXYGENASE FAMILY, PUTATIVE (AFU_ORTHOLOGUE AFUA_2G00750)-RELATED"/>
    <property type="match status" value="1"/>
</dbReference>
<dbReference type="Pfam" id="PF03171">
    <property type="entry name" value="2OG-FeII_Oxy"/>
    <property type="match status" value="1"/>
</dbReference>
<gene>
    <name evidence="7" type="ORF">CDEB00056_LOCUS8693</name>
</gene>
<dbReference type="AlphaFoldDB" id="A0A7S3Q2T5"/>
<keyword evidence="2" id="KW-0479">Metal-binding</keyword>
<dbReference type="InterPro" id="IPR026992">
    <property type="entry name" value="DIOX_N"/>
</dbReference>
<accession>A0A7S3Q2T5</accession>
<evidence type="ECO:0000259" key="5">
    <source>
        <dbReference type="Pfam" id="PF03171"/>
    </source>
</evidence>
<dbReference type="PANTHER" id="PTHR10209">
    <property type="entry name" value="OXIDOREDUCTASE, 2OG-FE II OXYGENASE FAMILY PROTEIN"/>
    <property type="match status" value="1"/>
</dbReference>